<feature type="domain" description="FAS1" evidence="2">
    <location>
        <begin position="158"/>
        <end position="286"/>
    </location>
</feature>
<dbReference type="AlphaFoldDB" id="A0A8S1JB64"/>
<dbReference type="PROSITE" id="PS50213">
    <property type="entry name" value="FAS1"/>
    <property type="match status" value="1"/>
</dbReference>
<feature type="signal peptide" evidence="1">
    <location>
        <begin position="1"/>
        <end position="23"/>
    </location>
</feature>
<dbReference type="SUPFAM" id="SSF82153">
    <property type="entry name" value="FAS1 domain"/>
    <property type="match status" value="1"/>
</dbReference>
<reference evidence="3" key="1">
    <citation type="submission" date="2020-12" db="EMBL/GenBank/DDBJ databases">
        <authorList>
            <person name="Iha C."/>
        </authorList>
    </citation>
    <scope>NUCLEOTIDE SEQUENCE</scope>
</reference>
<dbReference type="Proteomes" id="UP000708148">
    <property type="component" value="Unassembled WGS sequence"/>
</dbReference>
<keyword evidence="1" id="KW-0732">Signal</keyword>
<accession>A0A8S1JB64</accession>
<dbReference type="InterPro" id="IPR000782">
    <property type="entry name" value="FAS1_domain"/>
</dbReference>
<comment type="caution">
    <text evidence="3">The sequence shown here is derived from an EMBL/GenBank/DDBJ whole genome shotgun (WGS) entry which is preliminary data.</text>
</comment>
<dbReference type="EMBL" id="CAJHUC010001911">
    <property type="protein sequence ID" value="CAD7702692.1"/>
    <property type="molecule type" value="Genomic_DNA"/>
</dbReference>
<protein>
    <recommendedName>
        <fullName evidence="2">FAS1 domain-containing protein</fullName>
    </recommendedName>
</protein>
<sequence>METGAGRAVCLLALFFGVLGVAADGCEPLVSRLASACPERASLGASGDESLGFASDCCRALARLNDSGCLCENDLRDLLWNDLDSRHFVAALVDAGRPPPAGCGLSVFASFGSEDCSPVRDLFTDHLSDLRGGQDNIAEGTYATARRLQAQGNCKGGGHIIKVLEGFKEAFGELLEGVNSDQDVSELLRGDGPVTMFTPISTGIQVEIVVDGSTVVEDVDTTLKRHIVLGSYPTKKLRGGDNLTAENGEILEIKEESGRLLVNGVQIIQEDISACNGWIHGECPVWLRLP</sequence>
<evidence type="ECO:0000313" key="3">
    <source>
        <dbReference type="EMBL" id="CAD7702692.1"/>
    </source>
</evidence>
<dbReference type="Pfam" id="PF02469">
    <property type="entry name" value="Fasciclin"/>
    <property type="match status" value="1"/>
</dbReference>
<keyword evidence="4" id="KW-1185">Reference proteome</keyword>
<evidence type="ECO:0000256" key="1">
    <source>
        <dbReference type="SAM" id="SignalP"/>
    </source>
</evidence>
<proteinExistence type="predicted"/>
<dbReference type="Gene3D" id="2.30.180.10">
    <property type="entry name" value="FAS1 domain"/>
    <property type="match status" value="1"/>
</dbReference>
<evidence type="ECO:0000313" key="4">
    <source>
        <dbReference type="Proteomes" id="UP000708148"/>
    </source>
</evidence>
<dbReference type="InterPro" id="IPR036378">
    <property type="entry name" value="FAS1_dom_sf"/>
</dbReference>
<organism evidence="3 4">
    <name type="scientific">Ostreobium quekettii</name>
    <dbReference type="NCBI Taxonomy" id="121088"/>
    <lineage>
        <taxon>Eukaryota</taxon>
        <taxon>Viridiplantae</taxon>
        <taxon>Chlorophyta</taxon>
        <taxon>core chlorophytes</taxon>
        <taxon>Ulvophyceae</taxon>
        <taxon>TCBD clade</taxon>
        <taxon>Bryopsidales</taxon>
        <taxon>Ostreobineae</taxon>
        <taxon>Ostreobiaceae</taxon>
        <taxon>Ostreobium</taxon>
    </lineage>
</organism>
<gene>
    <name evidence="3" type="ORF">OSTQU699_LOCUS8049</name>
</gene>
<feature type="chain" id="PRO_5035836262" description="FAS1 domain-containing protein" evidence="1">
    <location>
        <begin position="24"/>
        <end position="290"/>
    </location>
</feature>
<name>A0A8S1JB64_9CHLO</name>
<evidence type="ECO:0000259" key="2">
    <source>
        <dbReference type="PROSITE" id="PS50213"/>
    </source>
</evidence>